<feature type="compositionally biased region" description="Low complexity" evidence="5">
    <location>
        <begin position="41"/>
        <end position="53"/>
    </location>
</feature>
<evidence type="ECO:0000256" key="2">
    <source>
        <dbReference type="ARBA" id="ARBA00022692"/>
    </source>
</evidence>
<feature type="transmembrane region" description="Helical" evidence="6">
    <location>
        <begin position="106"/>
        <end position="126"/>
    </location>
</feature>
<keyword evidence="2 6" id="KW-0812">Transmembrane</keyword>
<keyword evidence="4 6" id="KW-0472">Membrane</keyword>
<feature type="domain" description="Major facilitator superfamily (MFS) profile" evidence="7">
    <location>
        <begin position="72"/>
        <end position="456"/>
    </location>
</feature>
<dbReference type="InterPro" id="IPR011701">
    <property type="entry name" value="MFS"/>
</dbReference>
<evidence type="ECO:0000259" key="7">
    <source>
        <dbReference type="PROSITE" id="PS50850"/>
    </source>
</evidence>
<feature type="region of interest" description="Disordered" evidence="5">
    <location>
        <begin position="458"/>
        <end position="479"/>
    </location>
</feature>
<feature type="transmembrane region" description="Helical" evidence="6">
    <location>
        <begin position="274"/>
        <end position="296"/>
    </location>
</feature>
<feature type="transmembrane region" description="Helical" evidence="6">
    <location>
        <begin position="162"/>
        <end position="184"/>
    </location>
</feature>
<accession>A0A538TFR1</accession>
<evidence type="ECO:0000256" key="5">
    <source>
        <dbReference type="SAM" id="MobiDB-lite"/>
    </source>
</evidence>
<dbReference type="PROSITE" id="PS00216">
    <property type="entry name" value="SUGAR_TRANSPORT_1"/>
    <property type="match status" value="1"/>
</dbReference>
<feature type="transmembrane region" description="Helical" evidence="6">
    <location>
        <begin position="196"/>
        <end position="220"/>
    </location>
</feature>
<evidence type="ECO:0000256" key="4">
    <source>
        <dbReference type="ARBA" id="ARBA00023136"/>
    </source>
</evidence>
<evidence type="ECO:0000313" key="9">
    <source>
        <dbReference type="Proteomes" id="UP000316609"/>
    </source>
</evidence>
<organism evidence="8 9">
    <name type="scientific">Eiseniibacteriota bacterium</name>
    <dbReference type="NCBI Taxonomy" id="2212470"/>
    <lineage>
        <taxon>Bacteria</taxon>
        <taxon>Candidatus Eiseniibacteriota</taxon>
    </lineage>
</organism>
<feature type="transmembrane region" description="Helical" evidence="6">
    <location>
        <begin position="316"/>
        <end position="336"/>
    </location>
</feature>
<dbReference type="GO" id="GO:0016020">
    <property type="term" value="C:membrane"/>
    <property type="evidence" value="ECO:0007669"/>
    <property type="project" value="UniProtKB-SubCell"/>
</dbReference>
<keyword evidence="3 6" id="KW-1133">Transmembrane helix</keyword>
<dbReference type="InterPro" id="IPR005829">
    <property type="entry name" value="Sugar_transporter_CS"/>
</dbReference>
<gene>
    <name evidence="8" type="ORF">E6K78_11760</name>
</gene>
<evidence type="ECO:0000256" key="1">
    <source>
        <dbReference type="ARBA" id="ARBA00004141"/>
    </source>
</evidence>
<dbReference type="PANTHER" id="PTHR23525">
    <property type="entry name" value="TRANSPORTER, PUTATIVE-RELATED"/>
    <property type="match status" value="1"/>
</dbReference>
<sequence length="479" mass="51018">MPSCSSDAASITGSIGFSTPAADAARLPSSPTSRGWPEPCPRSSASPTSRSPVPFESTLRDYREAAAAFSRPARLFLLCTTLAWTGYGVNQVLFNLYLVEAGFDEAFVGRAVFWNGLGLALAALPAGQLADRWGRRRGLILGAIIEGLGLLTRTLVPTPAMVYGGSALAGVGQSLMAIGAAPFITEHSTARERTHLFSAFFASELLASVAGNLIGGWLPVGFGRLLAPGALLAYRWTLLLGAAIQLASLLPLFMMRDLHEARLSHASYAEDRSAVRMLWPIAINAFCIGVGAGLVIPFMNLYFRSRFQCSSAQIGVFFSLAQVSTALAALLAPALARKFGKLRTATASQLLSLPFLVTLGAEKHLAVAVPAFWMRATLMQASIPLVSTFVMEALPAGLRARSTSVTNLVWNAGWAVSATLSGLLIRRFGYSIPFFITAVLYATAALFFYFSFRHTAERGGSPRLSEEAKGLRGEGPATE</sequence>
<reference evidence="8 9" key="1">
    <citation type="journal article" date="2019" name="Nat. Microbiol.">
        <title>Mediterranean grassland soil C-N compound turnover is dependent on rainfall and depth, and is mediated by genomically divergent microorganisms.</title>
        <authorList>
            <person name="Diamond S."/>
            <person name="Andeer P.F."/>
            <person name="Li Z."/>
            <person name="Crits-Christoph A."/>
            <person name="Burstein D."/>
            <person name="Anantharaman K."/>
            <person name="Lane K.R."/>
            <person name="Thomas B.C."/>
            <person name="Pan C."/>
            <person name="Northen T.R."/>
            <person name="Banfield J.F."/>
        </authorList>
    </citation>
    <scope>NUCLEOTIDE SEQUENCE [LARGE SCALE GENOMIC DNA]</scope>
    <source>
        <strain evidence="8">WS_8</strain>
    </source>
</reference>
<dbReference type="Pfam" id="PF07690">
    <property type="entry name" value="MFS_1"/>
    <property type="match status" value="2"/>
</dbReference>
<feature type="transmembrane region" description="Helical" evidence="6">
    <location>
        <begin position="431"/>
        <end position="452"/>
    </location>
</feature>
<protein>
    <submittedName>
        <fullName evidence="8">MFS transporter</fullName>
    </submittedName>
</protein>
<dbReference type="PANTHER" id="PTHR23525:SF1">
    <property type="entry name" value="NODULIN-LIKE DOMAIN-CONTAINING PROTEIN"/>
    <property type="match status" value="1"/>
</dbReference>
<feature type="region of interest" description="Disordered" evidence="5">
    <location>
        <begin position="1"/>
        <end position="53"/>
    </location>
</feature>
<evidence type="ECO:0000313" key="8">
    <source>
        <dbReference type="EMBL" id="TMQ62444.1"/>
    </source>
</evidence>
<comment type="subcellular location">
    <subcellularLocation>
        <location evidence="1">Membrane</location>
        <topology evidence="1">Multi-pass membrane protein</topology>
    </subcellularLocation>
</comment>
<dbReference type="AlphaFoldDB" id="A0A538TFR1"/>
<feature type="transmembrane region" description="Helical" evidence="6">
    <location>
        <begin position="232"/>
        <end position="253"/>
    </location>
</feature>
<dbReference type="InterPro" id="IPR036259">
    <property type="entry name" value="MFS_trans_sf"/>
</dbReference>
<feature type="transmembrane region" description="Helical" evidence="6">
    <location>
        <begin position="75"/>
        <end position="94"/>
    </location>
</feature>
<feature type="transmembrane region" description="Helical" evidence="6">
    <location>
        <begin position="408"/>
        <end position="425"/>
    </location>
</feature>
<dbReference type="Gene3D" id="1.20.1250.20">
    <property type="entry name" value="MFS general substrate transporter like domains"/>
    <property type="match status" value="2"/>
</dbReference>
<feature type="transmembrane region" description="Helical" evidence="6">
    <location>
        <begin position="138"/>
        <end position="156"/>
    </location>
</feature>
<dbReference type="SUPFAM" id="SSF103473">
    <property type="entry name" value="MFS general substrate transporter"/>
    <property type="match status" value="1"/>
</dbReference>
<dbReference type="InterPro" id="IPR020846">
    <property type="entry name" value="MFS_dom"/>
</dbReference>
<feature type="compositionally biased region" description="Polar residues" evidence="5">
    <location>
        <begin position="1"/>
        <end position="17"/>
    </location>
</feature>
<dbReference type="PROSITE" id="PS50850">
    <property type="entry name" value="MFS"/>
    <property type="match status" value="1"/>
</dbReference>
<proteinExistence type="predicted"/>
<dbReference type="GO" id="GO:0022857">
    <property type="term" value="F:transmembrane transporter activity"/>
    <property type="evidence" value="ECO:0007669"/>
    <property type="project" value="InterPro"/>
</dbReference>
<name>A0A538TFR1_UNCEI</name>
<evidence type="ECO:0000256" key="6">
    <source>
        <dbReference type="SAM" id="Phobius"/>
    </source>
</evidence>
<dbReference type="Proteomes" id="UP000316609">
    <property type="component" value="Unassembled WGS sequence"/>
</dbReference>
<dbReference type="EMBL" id="VBOY01000135">
    <property type="protein sequence ID" value="TMQ62444.1"/>
    <property type="molecule type" value="Genomic_DNA"/>
</dbReference>
<evidence type="ECO:0000256" key="3">
    <source>
        <dbReference type="ARBA" id="ARBA00022989"/>
    </source>
</evidence>
<comment type="caution">
    <text evidence="8">The sequence shown here is derived from an EMBL/GenBank/DDBJ whole genome shotgun (WGS) entry which is preliminary data.</text>
</comment>